<organism evidence="2 3">
    <name type="scientific">Melghirimyces algeriensis</name>
    <dbReference type="NCBI Taxonomy" id="910412"/>
    <lineage>
        <taxon>Bacteria</taxon>
        <taxon>Bacillati</taxon>
        <taxon>Bacillota</taxon>
        <taxon>Bacilli</taxon>
        <taxon>Bacillales</taxon>
        <taxon>Thermoactinomycetaceae</taxon>
        <taxon>Melghirimyces</taxon>
    </lineage>
</organism>
<dbReference type="InterPro" id="IPR011991">
    <property type="entry name" value="ArsR-like_HTH"/>
</dbReference>
<dbReference type="Proteomes" id="UP000315636">
    <property type="component" value="Unassembled WGS sequence"/>
</dbReference>
<dbReference type="AlphaFoldDB" id="A0A521DHK0"/>
<reference evidence="2 3" key="1">
    <citation type="submission" date="2017-05" db="EMBL/GenBank/DDBJ databases">
        <authorList>
            <person name="Varghese N."/>
            <person name="Submissions S."/>
        </authorList>
    </citation>
    <scope>NUCLEOTIDE SEQUENCE [LARGE SCALE GENOMIC DNA]</scope>
    <source>
        <strain evidence="2 3">DSM 45474</strain>
    </source>
</reference>
<sequence length="173" mass="20382">MKDKNITKSLFNYKRTLILQATKDKEKTVKEIAESINEQPSRLYYHINQLEKLGLLKVAYEKLINNISQKYYIAANENLLPHQFILKDYMKNTNYIIPQLYALADKAISTIQSDLQSNKDITSEASIVRVKLTKEEWKEVNKKIMELISSRDQRERNSDLSNVNYIIMSYFDH</sequence>
<dbReference type="CDD" id="cd00090">
    <property type="entry name" value="HTH_ARSR"/>
    <property type="match status" value="1"/>
</dbReference>
<dbReference type="InterPro" id="IPR036390">
    <property type="entry name" value="WH_DNA-bd_sf"/>
</dbReference>
<dbReference type="RefSeq" id="WP_185956199.1">
    <property type="nucleotide sequence ID" value="NZ_FXTI01000006.1"/>
</dbReference>
<gene>
    <name evidence="2" type="ORF">SAMN06264849_10659</name>
</gene>
<dbReference type="Gene3D" id="1.10.10.10">
    <property type="entry name" value="Winged helix-like DNA-binding domain superfamily/Winged helix DNA-binding domain"/>
    <property type="match status" value="1"/>
</dbReference>
<dbReference type="GO" id="GO:0003677">
    <property type="term" value="F:DNA binding"/>
    <property type="evidence" value="ECO:0007669"/>
    <property type="project" value="UniProtKB-KW"/>
</dbReference>
<dbReference type="EMBL" id="FXTI01000006">
    <property type="protein sequence ID" value="SMO71116.1"/>
    <property type="molecule type" value="Genomic_DNA"/>
</dbReference>
<keyword evidence="1" id="KW-0238">DNA-binding</keyword>
<proteinExistence type="predicted"/>
<dbReference type="InterPro" id="IPR036388">
    <property type="entry name" value="WH-like_DNA-bd_sf"/>
</dbReference>
<evidence type="ECO:0000313" key="3">
    <source>
        <dbReference type="Proteomes" id="UP000315636"/>
    </source>
</evidence>
<evidence type="ECO:0000256" key="1">
    <source>
        <dbReference type="ARBA" id="ARBA00023125"/>
    </source>
</evidence>
<dbReference type="SUPFAM" id="SSF46785">
    <property type="entry name" value="Winged helix' DNA-binding domain"/>
    <property type="match status" value="1"/>
</dbReference>
<dbReference type="Pfam" id="PF12840">
    <property type="entry name" value="HTH_20"/>
    <property type="match status" value="1"/>
</dbReference>
<name>A0A521DHK0_9BACL</name>
<protein>
    <submittedName>
        <fullName evidence="2">Regulatory protein, arsR family</fullName>
    </submittedName>
</protein>
<evidence type="ECO:0000313" key="2">
    <source>
        <dbReference type="EMBL" id="SMO71116.1"/>
    </source>
</evidence>
<accession>A0A521DHK0</accession>
<keyword evidence="3" id="KW-1185">Reference proteome</keyword>